<feature type="compositionally biased region" description="Basic and acidic residues" evidence="2">
    <location>
        <begin position="303"/>
        <end position="324"/>
    </location>
</feature>
<feature type="transmembrane region" description="Helical" evidence="3">
    <location>
        <begin position="439"/>
        <end position="464"/>
    </location>
</feature>
<dbReference type="InterPro" id="IPR016181">
    <property type="entry name" value="Acyl_CoA_acyltransferase"/>
</dbReference>
<proteinExistence type="predicted"/>
<dbReference type="InterPro" id="IPR000742">
    <property type="entry name" value="EGF"/>
</dbReference>
<dbReference type="Gene3D" id="3.40.50.2000">
    <property type="entry name" value="Glycogen Phosphorylase B"/>
    <property type="match status" value="1"/>
</dbReference>
<keyword evidence="7" id="KW-1185">Reference proteome</keyword>
<evidence type="ECO:0000313" key="6">
    <source>
        <dbReference type="EMBL" id="CAF1319014.1"/>
    </source>
</evidence>
<dbReference type="AlphaFoldDB" id="A0A814UQX9"/>
<evidence type="ECO:0000313" key="5">
    <source>
        <dbReference type="EMBL" id="CAF1177964.1"/>
    </source>
</evidence>
<feature type="compositionally biased region" description="Basic residues" evidence="2">
    <location>
        <begin position="242"/>
        <end position="302"/>
    </location>
</feature>
<evidence type="ECO:0000256" key="2">
    <source>
        <dbReference type="SAM" id="MobiDB-lite"/>
    </source>
</evidence>
<feature type="transmembrane region" description="Helical" evidence="3">
    <location>
        <begin position="565"/>
        <end position="591"/>
    </location>
</feature>
<gene>
    <name evidence="6" type="ORF">BJG266_LOCUS33241</name>
    <name evidence="5" type="ORF">QVE165_LOCUS24509</name>
</gene>
<dbReference type="SUPFAM" id="SSF53756">
    <property type="entry name" value="UDP-Glycosyltransferase/glycogen phosphorylase"/>
    <property type="match status" value="1"/>
</dbReference>
<dbReference type="GO" id="GO:0008194">
    <property type="term" value="F:UDP-glycosyltransferase activity"/>
    <property type="evidence" value="ECO:0007669"/>
    <property type="project" value="InterPro"/>
</dbReference>
<dbReference type="InterPro" id="IPR002213">
    <property type="entry name" value="UDP_glucos_trans"/>
</dbReference>
<dbReference type="Proteomes" id="UP000663832">
    <property type="component" value="Unassembled WGS sequence"/>
</dbReference>
<feature type="domain" description="EGF-like" evidence="4">
    <location>
        <begin position="366"/>
        <end position="377"/>
    </location>
</feature>
<dbReference type="Gene3D" id="1.20.1070.10">
    <property type="entry name" value="Rhodopsin 7-helix transmembrane proteins"/>
    <property type="match status" value="1"/>
</dbReference>
<name>A0A814UQX9_9BILA</name>
<keyword evidence="3" id="KW-0812">Transmembrane</keyword>
<dbReference type="EMBL" id="CAJNOI010000622">
    <property type="protein sequence ID" value="CAF1319014.1"/>
    <property type="molecule type" value="Genomic_DNA"/>
</dbReference>
<evidence type="ECO:0000256" key="3">
    <source>
        <dbReference type="SAM" id="Phobius"/>
    </source>
</evidence>
<keyword evidence="3" id="KW-1133">Transmembrane helix</keyword>
<dbReference type="Gene3D" id="3.40.630.30">
    <property type="match status" value="1"/>
</dbReference>
<dbReference type="InterPro" id="IPR000182">
    <property type="entry name" value="GNAT_dom"/>
</dbReference>
<organism evidence="5 7">
    <name type="scientific">Adineta steineri</name>
    <dbReference type="NCBI Taxonomy" id="433720"/>
    <lineage>
        <taxon>Eukaryota</taxon>
        <taxon>Metazoa</taxon>
        <taxon>Spiralia</taxon>
        <taxon>Gnathifera</taxon>
        <taxon>Rotifera</taxon>
        <taxon>Eurotatoria</taxon>
        <taxon>Bdelloidea</taxon>
        <taxon>Adinetida</taxon>
        <taxon>Adinetidae</taxon>
        <taxon>Adineta</taxon>
    </lineage>
</organism>
<evidence type="ECO:0000256" key="1">
    <source>
        <dbReference type="ARBA" id="ARBA00022679"/>
    </source>
</evidence>
<sequence>MKQQSLFKAPQPLILSHPAVKLFVSHGGWNSVLETMSAEKPMLILPMFGDQFLNGHRIEHEFGTGRVIRNTKSNGHQHLITTDEINLYIQQIFDLKMAVIEKAQQLQIIIHHARENTSPEHVNEIINIINLNVIDAQHENTKKQHQGTLNTIGDDGNSEIDGTENDGTGDKSDRKNNRNNTPDRKKSFDRNNDDDNNDRANRRDHMHDRKNNRNNRPDKTKPYNRNNDEDFDDSGELLPSKDRKRKHWKKDKHMQKHKHWKKKKHGKHHHGHEHHRKHHHHHHHHHRHHHEDKNHRHRKPNHRKPEYNEEDKFIDKNKSNKDQYNDSPASRRNPTNTDVYNSDRKNNTCVENHGYCIFNEKIKPTCLCLPCFTGEKCEEEIVSRNLWTIFVPLDEVTIGGATTQAILGGLFGGFLILNGILCLQTYLCKKIRITNLGIYLIMLSIVSIFIGLLQIVFTSLIPYVKKLPQPSLFADFYCFIMSKFVTVSLIAMYNWFIANVAIERMLVECFTSCNLYDSRRRSFIVSIIIIIICPLTTLPGIFTVRQNQPPQLRPVQCINFTHLGYILYATITRIHLFAFYLLYIIMNIIVLGHLLRHRRRFTDNDSLPTQLWVILCKHKDFFIPYLIQALGQLPNVLMDFIMTCSMANTTLVARISVAFYVIQIAPFALTFYLYTYLSPVYWSEFWNSSPIGKCLIKMNFSVDLPHSKFPNLSISPLVTDDASEMFIHLNDEETVKYLIGPPFPITMDQIKDYISSRPLVSEYPTTFAIRDNKKMIGELCLIPQKIASTYELGYYLARPYWNNGITTAAVKIFLNIMIERISTEHDIRIEAGYLADNLASENVLKNVDSRK</sequence>
<dbReference type="PROSITE" id="PS00022">
    <property type="entry name" value="EGF_1"/>
    <property type="match status" value="1"/>
</dbReference>
<feature type="transmembrane region" description="Helical" evidence="3">
    <location>
        <begin position="523"/>
        <end position="545"/>
    </location>
</feature>
<keyword evidence="3" id="KW-0472">Membrane</keyword>
<protein>
    <recommendedName>
        <fullName evidence="4">EGF-like domain-containing protein</fullName>
    </recommendedName>
</protein>
<evidence type="ECO:0000259" key="4">
    <source>
        <dbReference type="PROSITE" id="PS00022"/>
    </source>
</evidence>
<dbReference type="PANTHER" id="PTHR48045">
    <property type="entry name" value="UDP-GLYCOSYLTRANSFERASE 72B1"/>
    <property type="match status" value="1"/>
</dbReference>
<dbReference type="CDD" id="cd00637">
    <property type="entry name" value="7tm_classA_rhodopsin-like"/>
    <property type="match status" value="1"/>
</dbReference>
<evidence type="ECO:0000313" key="7">
    <source>
        <dbReference type="Proteomes" id="UP000663832"/>
    </source>
</evidence>
<dbReference type="Pfam" id="PF13302">
    <property type="entry name" value="Acetyltransf_3"/>
    <property type="match status" value="1"/>
</dbReference>
<reference evidence="5" key="1">
    <citation type="submission" date="2021-02" db="EMBL/GenBank/DDBJ databases">
        <authorList>
            <person name="Nowell W R."/>
        </authorList>
    </citation>
    <scope>NUCLEOTIDE SEQUENCE</scope>
</reference>
<dbReference type="OrthoDB" id="10061355at2759"/>
<dbReference type="SUPFAM" id="SSF55729">
    <property type="entry name" value="Acyl-CoA N-acyltransferases (Nat)"/>
    <property type="match status" value="1"/>
</dbReference>
<dbReference type="GO" id="GO:0016747">
    <property type="term" value="F:acyltransferase activity, transferring groups other than amino-acyl groups"/>
    <property type="evidence" value="ECO:0007669"/>
    <property type="project" value="InterPro"/>
</dbReference>
<dbReference type="PANTHER" id="PTHR48045:SF31">
    <property type="entry name" value="UDP-GLYCOSYLTRANSFERASE 76B1-LIKE"/>
    <property type="match status" value="1"/>
</dbReference>
<accession>A0A814UQX9</accession>
<feature type="transmembrane region" description="Helical" evidence="3">
    <location>
        <begin position="405"/>
        <end position="427"/>
    </location>
</feature>
<dbReference type="Proteomes" id="UP000663877">
    <property type="component" value="Unassembled WGS sequence"/>
</dbReference>
<dbReference type="EMBL" id="CAJNOM010000172">
    <property type="protein sequence ID" value="CAF1177964.1"/>
    <property type="molecule type" value="Genomic_DNA"/>
</dbReference>
<feature type="compositionally biased region" description="Basic and acidic residues" evidence="2">
    <location>
        <begin position="168"/>
        <end position="221"/>
    </location>
</feature>
<dbReference type="Pfam" id="PF00201">
    <property type="entry name" value="UDPGT"/>
    <property type="match status" value="1"/>
</dbReference>
<feature type="transmembrane region" description="Helical" evidence="3">
    <location>
        <begin position="484"/>
        <end position="502"/>
    </location>
</feature>
<feature type="region of interest" description="Disordered" evidence="2">
    <location>
        <begin position="142"/>
        <end position="343"/>
    </location>
</feature>
<feature type="transmembrane region" description="Helical" evidence="3">
    <location>
        <begin position="651"/>
        <end position="674"/>
    </location>
</feature>
<comment type="caution">
    <text evidence="5">The sequence shown here is derived from an EMBL/GenBank/DDBJ whole genome shotgun (WGS) entry which is preliminary data.</text>
</comment>
<feature type="compositionally biased region" description="Polar residues" evidence="2">
    <location>
        <begin position="325"/>
        <end position="340"/>
    </location>
</feature>
<keyword evidence="1" id="KW-0808">Transferase</keyword>